<reference evidence="1" key="2">
    <citation type="submission" date="2020-07" db="EMBL/GenBank/DDBJ databases">
        <authorList>
            <consortium name="NCBI Pathogen Detection Project"/>
        </authorList>
    </citation>
    <scope>NUCLEOTIDE SEQUENCE</scope>
    <source>
        <strain evidence="1">C25</strain>
    </source>
</reference>
<dbReference type="Proteomes" id="UP000855421">
    <property type="component" value="Unassembled WGS sequence"/>
</dbReference>
<accession>A0AAN5SFI6</accession>
<comment type="caution">
    <text evidence="1">The sequence shown here is derived from an EMBL/GenBank/DDBJ whole genome shotgun (WGS) entry which is preliminary data.</text>
</comment>
<evidence type="ECO:0000313" key="1">
    <source>
        <dbReference type="EMBL" id="HAT4299031.1"/>
    </source>
</evidence>
<dbReference type="AlphaFoldDB" id="A0AAN5SFI6"/>
<name>A0AAN5SFI6_CLOPF</name>
<protein>
    <recommendedName>
        <fullName evidence="3">CopG family transcriptional regulator</fullName>
    </recommendedName>
</protein>
<evidence type="ECO:0000313" key="2">
    <source>
        <dbReference type="Proteomes" id="UP000855421"/>
    </source>
</evidence>
<dbReference type="RefSeq" id="WP_153302720.1">
    <property type="nucleotide sequence ID" value="NZ_CATNYE010000003.1"/>
</dbReference>
<sequence>MAVKDTKTRFMVTTLKKNKEKLDYLCEKEKRTTSSQVEMILEDYFERNNIKLPDEE</sequence>
<reference evidence="1" key="1">
    <citation type="journal article" date="2018" name="Genome Biol.">
        <title>SKESA: strategic k-mer extension for scrupulous assemblies.</title>
        <authorList>
            <person name="Souvorov A."/>
            <person name="Agarwala R."/>
            <person name="Lipman D.J."/>
        </authorList>
    </citation>
    <scope>NUCLEOTIDE SEQUENCE</scope>
    <source>
        <strain evidence="1">C25</strain>
    </source>
</reference>
<evidence type="ECO:0008006" key="3">
    <source>
        <dbReference type="Google" id="ProtNLM"/>
    </source>
</evidence>
<proteinExistence type="predicted"/>
<dbReference type="EMBL" id="DACTBT010000018">
    <property type="protein sequence ID" value="HAT4299031.1"/>
    <property type="molecule type" value="Genomic_DNA"/>
</dbReference>
<organism evidence="1 2">
    <name type="scientific">Clostridium perfringens</name>
    <dbReference type="NCBI Taxonomy" id="1502"/>
    <lineage>
        <taxon>Bacteria</taxon>
        <taxon>Bacillati</taxon>
        <taxon>Bacillota</taxon>
        <taxon>Clostridia</taxon>
        <taxon>Eubacteriales</taxon>
        <taxon>Clostridiaceae</taxon>
        <taxon>Clostridium</taxon>
    </lineage>
</organism>
<gene>
    <name evidence="1" type="ORF">I9063_002416</name>
</gene>